<name>A0A371E326_MUCPR</name>
<dbReference type="EMBL" id="QJKJ01016881">
    <property type="protein sequence ID" value="RDX60426.1"/>
    <property type="molecule type" value="Genomic_DNA"/>
</dbReference>
<keyword evidence="1" id="KW-0238">DNA-binding</keyword>
<evidence type="ECO:0000313" key="3">
    <source>
        <dbReference type="Proteomes" id="UP000257109"/>
    </source>
</evidence>
<organism evidence="2 3">
    <name type="scientific">Mucuna pruriens</name>
    <name type="common">Velvet bean</name>
    <name type="synonym">Dolichos pruriens</name>
    <dbReference type="NCBI Taxonomy" id="157652"/>
    <lineage>
        <taxon>Eukaryota</taxon>
        <taxon>Viridiplantae</taxon>
        <taxon>Streptophyta</taxon>
        <taxon>Embryophyta</taxon>
        <taxon>Tracheophyta</taxon>
        <taxon>Spermatophyta</taxon>
        <taxon>Magnoliopsida</taxon>
        <taxon>eudicotyledons</taxon>
        <taxon>Gunneridae</taxon>
        <taxon>Pentapetalae</taxon>
        <taxon>rosids</taxon>
        <taxon>fabids</taxon>
        <taxon>Fabales</taxon>
        <taxon>Fabaceae</taxon>
        <taxon>Papilionoideae</taxon>
        <taxon>50 kb inversion clade</taxon>
        <taxon>NPAAA clade</taxon>
        <taxon>indigoferoid/millettioid clade</taxon>
        <taxon>Phaseoleae</taxon>
        <taxon>Mucuna</taxon>
    </lineage>
</organism>
<comment type="caution">
    <text evidence="2">The sequence shown here is derived from an EMBL/GenBank/DDBJ whole genome shotgun (WGS) entry which is preliminary data.</text>
</comment>
<sequence>MELVRGLPYLKSKIPDCRACQQGKQSRLPFKQSTWRATEKLQLIHMDVAGPHSSPSLNGSIYDDNLTPLVSLIPIEDQEGLVEYIEPHVKAAVIKHENSPTNLQQYITSETSLINSQCSGKTKLVAITYSETEVVAASALIVASMASNEIDMDLLAEIFNDPVMIEKLVEKHRIAITLVKPATAIATSYAKPAKLT</sequence>
<protein>
    <submittedName>
        <fullName evidence="2">Uncharacterized protein</fullName>
    </submittedName>
</protein>
<dbReference type="GO" id="GO:0003677">
    <property type="term" value="F:DNA binding"/>
    <property type="evidence" value="ECO:0007669"/>
    <property type="project" value="UniProtKB-KW"/>
</dbReference>
<proteinExistence type="predicted"/>
<evidence type="ECO:0000256" key="1">
    <source>
        <dbReference type="ARBA" id="ARBA00023125"/>
    </source>
</evidence>
<evidence type="ECO:0000313" key="2">
    <source>
        <dbReference type="EMBL" id="RDX60426.1"/>
    </source>
</evidence>
<dbReference type="PANTHER" id="PTHR33400">
    <property type="entry name" value="ZINC FINGER CCCH DOMAIN-CONTAINING PROTEIN 6-RELATED"/>
    <property type="match status" value="1"/>
</dbReference>
<keyword evidence="3" id="KW-1185">Reference proteome</keyword>
<accession>A0A371E326</accession>
<reference evidence="2" key="1">
    <citation type="submission" date="2018-05" db="EMBL/GenBank/DDBJ databases">
        <title>Draft genome of Mucuna pruriens seed.</title>
        <authorList>
            <person name="Nnadi N.E."/>
            <person name="Vos R."/>
            <person name="Hasami M.H."/>
            <person name="Devisetty U.K."/>
            <person name="Aguiy J.C."/>
        </authorList>
    </citation>
    <scope>NUCLEOTIDE SEQUENCE [LARGE SCALE GENOMIC DNA]</scope>
    <source>
        <strain evidence="2">JCA_2017</strain>
    </source>
</reference>
<feature type="non-terminal residue" evidence="2">
    <location>
        <position position="1"/>
    </location>
</feature>
<dbReference type="AlphaFoldDB" id="A0A371E326"/>
<dbReference type="Proteomes" id="UP000257109">
    <property type="component" value="Unassembled WGS sequence"/>
</dbReference>
<dbReference type="PANTHER" id="PTHR33400:SF9">
    <property type="entry name" value="C3H1-TYPE DOMAIN-CONTAINING PROTEIN"/>
    <property type="match status" value="1"/>
</dbReference>
<gene>
    <name evidence="2" type="ORF">CR513_61431</name>
</gene>